<dbReference type="RefSeq" id="WP_379964112.1">
    <property type="nucleotide sequence ID" value="NZ_JBHSGT010000022.1"/>
</dbReference>
<name>A0ABV9M472_9ENTE</name>
<reference evidence="4" key="1">
    <citation type="journal article" date="2019" name="Int. J. Syst. Evol. Microbiol.">
        <title>The Global Catalogue of Microorganisms (GCM) 10K type strain sequencing project: providing services to taxonomists for standard genome sequencing and annotation.</title>
        <authorList>
            <consortium name="The Broad Institute Genomics Platform"/>
            <consortium name="The Broad Institute Genome Sequencing Center for Infectious Disease"/>
            <person name="Wu L."/>
            <person name="Ma J."/>
        </authorList>
    </citation>
    <scope>NUCLEOTIDE SEQUENCE [LARGE SCALE GENOMIC DNA]</scope>
    <source>
        <strain evidence="4">CGMCC 1.19061</strain>
    </source>
</reference>
<evidence type="ECO:0000313" key="4">
    <source>
        <dbReference type="Proteomes" id="UP001596026"/>
    </source>
</evidence>
<evidence type="ECO:0000259" key="2">
    <source>
        <dbReference type="Pfam" id="PF25509"/>
    </source>
</evidence>
<accession>A0ABV9M472</accession>
<feature type="transmembrane region" description="Helical" evidence="1">
    <location>
        <begin position="22"/>
        <end position="40"/>
    </location>
</feature>
<organism evidence="3 4">
    <name type="scientific">Enterococcus eurekensis</name>
    <dbReference type="NCBI Taxonomy" id="1159753"/>
    <lineage>
        <taxon>Bacteria</taxon>
        <taxon>Bacillati</taxon>
        <taxon>Bacillota</taxon>
        <taxon>Bacilli</taxon>
        <taxon>Lactobacillales</taxon>
        <taxon>Enterococcaceae</taxon>
        <taxon>Enterococcus</taxon>
    </lineage>
</organism>
<sequence>MHSSGVDEPIMTKEAIQQFTDAGADILLLPAVGTVFLLLTKQKKTVKMAKILSMLTMSAIGTSQESASPETIRQIALWNKMCGVDLQHIGDAGYSGVTPC</sequence>
<dbReference type="InterPro" id="IPR057238">
    <property type="entry name" value="DUF7916"/>
</dbReference>
<protein>
    <recommendedName>
        <fullName evidence="2">DUF7916 domain-containing protein</fullName>
    </recommendedName>
</protein>
<keyword evidence="1" id="KW-1133">Transmembrane helix</keyword>
<dbReference type="EMBL" id="JBHSGT010000022">
    <property type="protein sequence ID" value="MFC4709809.1"/>
    <property type="molecule type" value="Genomic_DNA"/>
</dbReference>
<dbReference type="Pfam" id="PF25509">
    <property type="entry name" value="DUF7916"/>
    <property type="match status" value="1"/>
</dbReference>
<feature type="domain" description="DUF7916" evidence="2">
    <location>
        <begin position="1"/>
        <end position="99"/>
    </location>
</feature>
<keyword evidence="1" id="KW-0472">Membrane</keyword>
<keyword evidence="1" id="KW-0812">Transmembrane</keyword>
<dbReference type="Proteomes" id="UP001596026">
    <property type="component" value="Unassembled WGS sequence"/>
</dbReference>
<evidence type="ECO:0000313" key="3">
    <source>
        <dbReference type="EMBL" id="MFC4709809.1"/>
    </source>
</evidence>
<keyword evidence="4" id="KW-1185">Reference proteome</keyword>
<gene>
    <name evidence="3" type="ORF">ACFO3L_04060</name>
</gene>
<comment type="caution">
    <text evidence="3">The sequence shown here is derived from an EMBL/GenBank/DDBJ whole genome shotgun (WGS) entry which is preliminary data.</text>
</comment>
<evidence type="ECO:0000256" key="1">
    <source>
        <dbReference type="SAM" id="Phobius"/>
    </source>
</evidence>
<proteinExistence type="predicted"/>